<comment type="subunit">
    <text evidence="11">Component of the mitochondrial contact site and cristae organizing system (MICOS) complex.</text>
</comment>
<evidence type="ECO:0000256" key="8">
    <source>
        <dbReference type="ARBA" id="ARBA00023136"/>
    </source>
</evidence>
<evidence type="ECO:0000256" key="11">
    <source>
        <dbReference type="RuleBase" id="RU363010"/>
    </source>
</evidence>
<sequence>MGPRGRGRGRGGGGGSGAGRGGGFRGGRGGGPGRGRGGGGGRGGAFRGRGGARGRGRGRGAPRGGTGPRFETSRVGEEASSEEESSGEEEDYGSEEGEGEDLEGSDSEDDEEQTQKAARPYMALLQGFTDDSGRNTKRRKLDSGAAAEEPELESAPLDGESEDDDAEEKEPEDLDLVLSPRTKSFVDTQPTQRIPTMGVTTGLTGGVTLTLGLAYLAVQTHQRTREHQSQLLRSQARVLDSFLEPVVPAPPPTRHEIEAAKRANLVDTAKDRWNAEVEGAVQYLQRTDWDDVRVSLEDAASRAWRSAFGDPEPQIDEAKRRAAAGGRELAREGKEIAREAKGAWERAREKTAAAGEVRAEEARVAAEQARIAAERRAAELKALADRKAVESKDKAEDVFEAGKREAGRLVDKVKEVVGIVDDKAEDAAQAIKTDAVNLVETGTSTPVERALRERYEKKAPVTKSVADVLAERYLPTDAKDYSHLRGL</sequence>
<dbReference type="EMBL" id="CVQI01022001">
    <property type="protein sequence ID" value="CRK29282.1"/>
    <property type="molecule type" value="Genomic_DNA"/>
</dbReference>
<keyword evidence="5" id="KW-0812">Transmembrane</keyword>
<evidence type="ECO:0000256" key="12">
    <source>
        <dbReference type="SAM" id="MobiDB-lite"/>
    </source>
</evidence>
<comment type="function">
    <text evidence="1 11">Component of the MICOS complex, a large protein complex of the mitochondrial inner membrane that plays crucial roles in the maintenance of crista junctions, inner membrane architecture, and formation of contact sites to the outer membrane.</text>
</comment>
<feature type="compositionally biased region" description="Acidic residues" evidence="12">
    <location>
        <begin position="159"/>
        <end position="174"/>
    </location>
</feature>
<keyword evidence="6" id="KW-1133">Transmembrane helix</keyword>
<dbReference type="Pfam" id="PF17050">
    <property type="entry name" value="AIM5"/>
    <property type="match status" value="1"/>
</dbReference>
<evidence type="ECO:0000313" key="13">
    <source>
        <dbReference type="EMBL" id="CRK29282.1"/>
    </source>
</evidence>
<evidence type="ECO:0000256" key="10">
    <source>
        <dbReference type="ARBA" id="ARBA00032985"/>
    </source>
</evidence>
<feature type="compositionally biased region" description="Acidic residues" evidence="12">
    <location>
        <begin position="79"/>
        <end position="112"/>
    </location>
</feature>
<evidence type="ECO:0000256" key="7">
    <source>
        <dbReference type="ARBA" id="ARBA00023128"/>
    </source>
</evidence>
<organism evidence="13 14">
    <name type="scientific">Verticillium longisporum</name>
    <name type="common">Verticillium dahliae var. longisporum</name>
    <dbReference type="NCBI Taxonomy" id="100787"/>
    <lineage>
        <taxon>Eukaryota</taxon>
        <taxon>Fungi</taxon>
        <taxon>Dikarya</taxon>
        <taxon>Ascomycota</taxon>
        <taxon>Pezizomycotina</taxon>
        <taxon>Sordariomycetes</taxon>
        <taxon>Hypocreomycetidae</taxon>
        <taxon>Glomerellales</taxon>
        <taxon>Plectosphaerellaceae</taxon>
        <taxon>Verticillium</taxon>
    </lineage>
</organism>
<accession>A0A0G4M532</accession>
<gene>
    <name evidence="13" type="ORF">BN1723_014266</name>
</gene>
<protein>
    <recommendedName>
        <fullName evidence="4 11">MICOS complex subunit MIC12</fullName>
    </recommendedName>
    <alternativeName>
        <fullName evidence="10 11">Altered inheritance of mitochondria protein 5, mitochondrial</fullName>
    </alternativeName>
    <alternativeName>
        <fullName evidence="9 11">Found in mitochondrial proteome protein 51</fullName>
    </alternativeName>
</protein>
<dbReference type="AlphaFoldDB" id="A0A0G4M532"/>
<evidence type="ECO:0000256" key="1">
    <source>
        <dbReference type="ARBA" id="ARBA00002689"/>
    </source>
</evidence>
<keyword evidence="7 11" id="KW-0496">Mitochondrion</keyword>
<dbReference type="GO" id="GO:0061617">
    <property type="term" value="C:MICOS complex"/>
    <property type="evidence" value="ECO:0007669"/>
    <property type="project" value="UniProtKB-UniRule"/>
</dbReference>
<name>A0A0G4M532_VERLO</name>
<keyword evidence="11" id="KW-0999">Mitochondrion inner membrane</keyword>
<evidence type="ECO:0000313" key="14">
    <source>
        <dbReference type="Proteomes" id="UP000045706"/>
    </source>
</evidence>
<evidence type="ECO:0000256" key="5">
    <source>
        <dbReference type="ARBA" id="ARBA00022692"/>
    </source>
</evidence>
<evidence type="ECO:0000256" key="6">
    <source>
        <dbReference type="ARBA" id="ARBA00022989"/>
    </source>
</evidence>
<dbReference type="InterPro" id="IPR031463">
    <property type="entry name" value="Mic12"/>
</dbReference>
<feature type="compositionally biased region" description="Basic residues" evidence="12">
    <location>
        <begin position="50"/>
        <end position="60"/>
    </location>
</feature>
<comment type="similarity">
    <text evidence="3 11">Belongs to the MICOS complex subunit Mic12 family.</text>
</comment>
<dbReference type="GO" id="GO:0042407">
    <property type="term" value="P:cristae formation"/>
    <property type="evidence" value="ECO:0007669"/>
    <property type="project" value="InterPro"/>
</dbReference>
<reference evidence="14" key="1">
    <citation type="submission" date="2015-05" db="EMBL/GenBank/DDBJ databases">
        <authorList>
            <person name="Fogelqvist Johan"/>
        </authorList>
    </citation>
    <scope>NUCLEOTIDE SEQUENCE [LARGE SCALE GENOMIC DNA]</scope>
</reference>
<evidence type="ECO:0000256" key="9">
    <source>
        <dbReference type="ARBA" id="ARBA00032159"/>
    </source>
</evidence>
<evidence type="ECO:0000256" key="3">
    <source>
        <dbReference type="ARBA" id="ARBA00009188"/>
    </source>
</evidence>
<dbReference type="Proteomes" id="UP000045706">
    <property type="component" value="Unassembled WGS sequence"/>
</dbReference>
<keyword evidence="8" id="KW-0472">Membrane</keyword>
<proteinExistence type="inferred from homology"/>
<evidence type="ECO:0000256" key="4">
    <source>
        <dbReference type="ARBA" id="ARBA00018170"/>
    </source>
</evidence>
<evidence type="ECO:0000256" key="2">
    <source>
        <dbReference type="ARBA" id="ARBA00004370"/>
    </source>
</evidence>
<dbReference type="GO" id="GO:0044284">
    <property type="term" value="C:mitochondrial crista junction"/>
    <property type="evidence" value="ECO:0007669"/>
    <property type="project" value="InterPro"/>
</dbReference>
<feature type="region of interest" description="Disordered" evidence="12">
    <location>
        <begin position="1"/>
        <end position="174"/>
    </location>
</feature>
<feature type="compositionally biased region" description="Gly residues" evidence="12">
    <location>
        <begin position="10"/>
        <end position="49"/>
    </location>
</feature>
<comment type="subcellular location">
    <subcellularLocation>
        <location evidence="2">Membrane</location>
    </subcellularLocation>
    <subcellularLocation>
        <location evidence="11">Mitochondrion inner membrane</location>
        <topology evidence="11">Single-pass membrane protein</topology>
    </subcellularLocation>
</comment>